<sequence length="612" mass="67881">MVMSWKQQSVRLMRLATLSCLRPKNFACEKRLKVDENVRRTRAHFLSPFFSPQPFSVVHSARIANRSTEEACDGGRDGFADAALAILASDTGRKGQSPSSKGRVSSQKELEVSLLGRLNRALEEKNLRRVDHAWRTARAWYSDGRDALSDAKGLSGGAEGLRHAGKSQSPVEGAQSEARLKMSVNLYNRFILVFMALKQHDRAVDVWNDMVMTGQQPTVESWHAFIDGCRKARDAKGIENVWRRMLAAGVRPDAWCWTSRIHGLIDSGKWEQGIDALQQMGTIWLEAAKSRKRRKRRGEKSIDGTEISVMGDVGDSIKPNTATINATISALLRQRRVDAAERVLRWASSLGIPSDVITFNTLLRPMIKSGSISEAMTLVREMESLGVKPDVATFTIIIDGLFQDPTDPILPTPKAGRDTPITAITDILAQMEAVGIPANVRSYGTLIDGLLGAHKNLPATRAILAHMASRGIKPSTHIYTMLLMHYFSQTPPDLPAIEALWRCVCLDSACVPDLIFYERMIEGYAHVGDTMKMMYFLNRLPREGKGPSWYVLGKVVGTLVEKENWEGVAMVVSDVLEGKGVAEGGINGWNGKDEFWDLVNGVEGRWKGLIQR</sequence>
<dbReference type="Pfam" id="PF13041">
    <property type="entry name" value="PPR_2"/>
    <property type="match status" value="1"/>
</dbReference>
<comment type="caution">
    <text evidence="3">The sequence shown here is derived from an EMBL/GenBank/DDBJ whole genome shotgun (WGS) entry which is preliminary data.</text>
</comment>
<evidence type="ECO:0000256" key="2">
    <source>
        <dbReference type="PROSITE-ProRule" id="PRU00708"/>
    </source>
</evidence>
<feature type="repeat" description="PPR" evidence="2">
    <location>
        <begin position="439"/>
        <end position="474"/>
    </location>
</feature>
<reference evidence="3" key="1">
    <citation type="submission" date="2021-03" db="EMBL/GenBank/DDBJ databases">
        <title>Comparative genomics and phylogenomic investigation of the class Geoglossomycetes provide insights into ecological specialization and systematics.</title>
        <authorList>
            <person name="Melie T."/>
            <person name="Pirro S."/>
            <person name="Miller A.N."/>
            <person name="Quandt A."/>
        </authorList>
    </citation>
    <scope>NUCLEOTIDE SEQUENCE</scope>
    <source>
        <strain evidence="3">CAQ_001_2017</strain>
    </source>
</reference>
<dbReference type="Proteomes" id="UP000750711">
    <property type="component" value="Unassembled WGS sequence"/>
</dbReference>
<proteinExistence type="predicted"/>
<dbReference type="PANTHER" id="PTHR47939">
    <property type="entry name" value="MEMBRANE-ASSOCIATED SALT-INDUCIBLE PROTEIN-LIKE"/>
    <property type="match status" value="1"/>
</dbReference>
<dbReference type="Pfam" id="PF13812">
    <property type="entry name" value="PPR_3"/>
    <property type="match status" value="1"/>
</dbReference>
<dbReference type="NCBIfam" id="TIGR00756">
    <property type="entry name" value="PPR"/>
    <property type="match status" value="2"/>
</dbReference>
<organism evidence="3 4">
    <name type="scientific">Trichoglossum hirsutum</name>
    <dbReference type="NCBI Taxonomy" id="265104"/>
    <lineage>
        <taxon>Eukaryota</taxon>
        <taxon>Fungi</taxon>
        <taxon>Dikarya</taxon>
        <taxon>Ascomycota</taxon>
        <taxon>Pezizomycotina</taxon>
        <taxon>Geoglossomycetes</taxon>
        <taxon>Geoglossales</taxon>
        <taxon>Geoglossaceae</taxon>
        <taxon>Trichoglossum</taxon>
    </lineage>
</organism>
<dbReference type="PROSITE" id="PS51375">
    <property type="entry name" value="PPR"/>
    <property type="match status" value="3"/>
</dbReference>
<gene>
    <name evidence="3" type="ORF">GP486_000541</name>
</gene>
<dbReference type="InterPro" id="IPR011990">
    <property type="entry name" value="TPR-like_helical_dom_sf"/>
</dbReference>
<dbReference type="Pfam" id="PF01535">
    <property type="entry name" value="PPR"/>
    <property type="match status" value="1"/>
</dbReference>
<dbReference type="Gene3D" id="1.25.40.10">
    <property type="entry name" value="Tetratricopeptide repeat domain"/>
    <property type="match status" value="3"/>
</dbReference>
<dbReference type="InterPro" id="IPR050667">
    <property type="entry name" value="PPR-containing_protein"/>
</dbReference>
<dbReference type="EMBL" id="JAGHQM010000038">
    <property type="protein sequence ID" value="KAH0566048.1"/>
    <property type="molecule type" value="Genomic_DNA"/>
</dbReference>
<evidence type="ECO:0000313" key="4">
    <source>
        <dbReference type="Proteomes" id="UP000750711"/>
    </source>
</evidence>
<evidence type="ECO:0000256" key="1">
    <source>
        <dbReference type="ARBA" id="ARBA00022737"/>
    </source>
</evidence>
<evidence type="ECO:0000313" key="3">
    <source>
        <dbReference type="EMBL" id="KAH0566048.1"/>
    </source>
</evidence>
<accession>A0A9P8LIQ4</accession>
<keyword evidence="4" id="KW-1185">Reference proteome</keyword>
<keyword evidence="1" id="KW-0677">Repeat</keyword>
<feature type="repeat" description="PPR" evidence="2">
    <location>
        <begin position="355"/>
        <end position="389"/>
    </location>
</feature>
<evidence type="ECO:0008006" key="5">
    <source>
        <dbReference type="Google" id="ProtNLM"/>
    </source>
</evidence>
<name>A0A9P8LIQ4_9PEZI</name>
<dbReference type="PANTHER" id="PTHR47939:SF13">
    <property type="entry name" value="OS03G0201400 PROTEIN"/>
    <property type="match status" value="1"/>
</dbReference>
<feature type="repeat" description="PPR" evidence="2">
    <location>
        <begin position="218"/>
        <end position="252"/>
    </location>
</feature>
<dbReference type="AlphaFoldDB" id="A0A9P8LIQ4"/>
<protein>
    <recommendedName>
        <fullName evidence="5">Pentatricopeptide repeat-containing protein</fullName>
    </recommendedName>
</protein>
<dbReference type="InterPro" id="IPR002885">
    <property type="entry name" value="PPR_rpt"/>
</dbReference>